<dbReference type="FunFam" id="3.30.40.10:FF:000475">
    <property type="entry name" value="RING-H2 finger protein ATL3"/>
    <property type="match status" value="1"/>
</dbReference>
<dbReference type="InterPro" id="IPR044600">
    <property type="entry name" value="ATL1/ATL16-like"/>
</dbReference>
<keyword evidence="12 16" id="KW-0472">Membrane</keyword>
<sequence>MNLYMIANIILFSALVVLLIEVVAIFALHLYVRRFLVRLRPRHLLACRRNAAAPTRVDFHVDQGYNPATTVESGLEARVLRSLPVFTYSAKTHPDYVMECAVCLSEFEESESGRILPKCNHSFHIECIDMWLHSHSTCPLCRTPVEAYNPVPANPADVAFTIQETTGVESGPASCQHENEQIGTSSVGRRMNLSVEVPSRNGEGFEGESSACDSATSQSSYRSPMSRMLSFKGILSKKRRQSPCASPRTVTVIESDTGRGEGQV</sequence>
<accession>A0AAV5KTM2</accession>
<name>A0AAV5KTM2_9ROSI</name>
<evidence type="ECO:0000259" key="17">
    <source>
        <dbReference type="PROSITE" id="PS50089"/>
    </source>
</evidence>
<comment type="similarity">
    <text evidence="13">Belongs to the RING-type zinc finger family. ATL subfamily.</text>
</comment>
<dbReference type="Proteomes" id="UP001054252">
    <property type="component" value="Unassembled WGS sequence"/>
</dbReference>
<feature type="compositionally biased region" description="Low complexity" evidence="15">
    <location>
        <begin position="209"/>
        <end position="220"/>
    </location>
</feature>
<evidence type="ECO:0000256" key="13">
    <source>
        <dbReference type="ARBA" id="ARBA00024209"/>
    </source>
</evidence>
<evidence type="ECO:0000256" key="16">
    <source>
        <dbReference type="SAM" id="Phobius"/>
    </source>
</evidence>
<evidence type="ECO:0000256" key="2">
    <source>
        <dbReference type="ARBA" id="ARBA00004167"/>
    </source>
</evidence>
<comment type="pathway">
    <text evidence="3">Protein modification; protein ubiquitination.</text>
</comment>
<dbReference type="SUPFAM" id="SSF57850">
    <property type="entry name" value="RING/U-box"/>
    <property type="match status" value="1"/>
</dbReference>
<dbReference type="GO" id="GO:0061630">
    <property type="term" value="F:ubiquitin protein ligase activity"/>
    <property type="evidence" value="ECO:0007669"/>
    <property type="project" value="UniProtKB-EC"/>
</dbReference>
<keyword evidence="7" id="KW-0479">Metal-binding</keyword>
<keyword evidence="19" id="KW-1185">Reference proteome</keyword>
<evidence type="ECO:0000313" key="19">
    <source>
        <dbReference type="Proteomes" id="UP001054252"/>
    </source>
</evidence>
<keyword evidence="8 14" id="KW-0863">Zinc-finger</keyword>
<evidence type="ECO:0000256" key="8">
    <source>
        <dbReference type="ARBA" id="ARBA00022771"/>
    </source>
</evidence>
<dbReference type="EC" id="2.3.2.27" evidence="4"/>
<dbReference type="Pfam" id="PF13639">
    <property type="entry name" value="zf-RING_2"/>
    <property type="match status" value="1"/>
</dbReference>
<evidence type="ECO:0000256" key="3">
    <source>
        <dbReference type="ARBA" id="ARBA00004906"/>
    </source>
</evidence>
<keyword evidence="9" id="KW-0833">Ubl conjugation pathway</keyword>
<dbReference type="CDD" id="cd16461">
    <property type="entry name" value="RING-H2_EL5-like"/>
    <property type="match status" value="1"/>
</dbReference>
<comment type="catalytic activity">
    <reaction evidence="1">
        <text>S-ubiquitinyl-[E2 ubiquitin-conjugating enzyme]-L-cysteine + [acceptor protein]-L-lysine = [E2 ubiquitin-conjugating enzyme]-L-cysteine + N(6)-ubiquitinyl-[acceptor protein]-L-lysine.</text>
        <dbReference type="EC" id="2.3.2.27"/>
    </reaction>
</comment>
<organism evidence="18 19">
    <name type="scientific">Rubroshorea leprosula</name>
    <dbReference type="NCBI Taxonomy" id="152421"/>
    <lineage>
        <taxon>Eukaryota</taxon>
        <taxon>Viridiplantae</taxon>
        <taxon>Streptophyta</taxon>
        <taxon>Embryophyta</taxon>
        <taxon>Tracheophyta</taxon>
        <taxon>Spermatophyta</taxon>
        <taxon>Magnoliopsida</taxon>
        <taxon>eudicotyledons</taxon>
        <taxon>Gunneridae</taxon>
        <taxon>Pentapetalae</taxon>
        <taxon>rosids</taxon>
        <taxon>malvids</taxon>
        <taxon>Malvales</taxon>
        <taxon>Dipterocarpaceae</taxon>
        <taxon>Rubroshorea</taxon>
    </lineage>
</organism>
<keyword evidence="11 16" id="KW-1133">Transmembrane helix</keyword>
<evidence type="ECO:0000256" key="14">
    <source>
        <dbReference type="PROSITE-ProRule" id="PRU00175"/>
    </source>
</evidence>
<evidence type="ECO:0000256" key="15">
    <source>
        <dbReference type="SAM" id="MobiDB-lite"/>
    </source>
</evidence>
<evidence type="ECO:0000256" key="10">
    <source>
        <dbReference type="ARBA" id="ARBA00022833"/>
    </source>
</evidence>
<comment type="caution">
    <text evidence="18">The sequence shown here is derived from an EMBL/GenBank/DDBJ whole genome shotgun (WGS) entry which is preliminary data.</text>
</comment>
<gene>
    <name evidence="18" type="ORF">SLEP1_g37085</name>
</gene>
<dbReference type="GO" id="GO:0016020">
    <property type="term" value="C:membrane"/>
    <property type="evidence" value="ECO:0007669"/>
    <property type="project" value="UniProtKB-SubCell"/>
</dbReference>
<feature type="domain" description="RING-type" evidence="17">
    <location>
        <begin position="100"/>
        <end position="142"/>
    </location>
</feature>
<dbReference type="Gene3D" id="3.30.40.10">
    <property type="entry name" value="Zinc/RING finger domain, C3HC4 (zinc finger)"/>
    <property type="match status" value="1"/>
</dbReference>
<dbReference type="EMBL" id="BPVZ01000078">
    <property type="protein sequence ID" value="GKV27975.1"/>
    <property type="molecule type" value="Genomic_DNA"/>
</dbReference>
<dbReference type="PANTHER" id="PTHR46913:SF1">
    <property type="entry name" value="RING-H2 FINGER PROTEIN ATL16"/>
    <property type="match status" value="1"/>
</dbReference>
<dbReference type="AlphaFoldDB" id="A0AAV5KTM2"/>
<dbReference type="GO" id="GO:0016567">
    <property type="term" value="P:protein ubiquitination"/>
    <property type="evidence" value="ECO:0007669"/>
    <property type="project" value="InterPro"/>
</dbReference>
<evidence type="ECO:0000256" key="9">
    <source>
        <dbReference type="ARBA" id="ARBA00022786"/>
    </source>
</evidence>
<feature type="transmembrane region" description="Helical" evidence="16">
    <location>
        <begin position="6"/>
        <end position="32"/>
    </location>
</feature>
<evidence type="ECO:0000256" key="6">
    <source>
        <dbReference type="ARBA" id="ARBA00022692"/>
    </source>
</evidence>
<comment type="subcellular location">
    <subcellularLocation>
        <location evidence="2">Membrane</location>
        <topology evidence="2">Single-pass membrane protein</topology>
    </subcellularLocation>
</comment>
<dbReference type="InterPro" id="IPR013083">
    <property type="entry name" value="Znf_RING/FYVE/PHD"/>
</dbReference>
<feature type="region of interest" description="Disordered" evidence="15">
    <location>
        <begin position="198"/>
        <end position="264"/>
    </location>
</feature>
<evidence type="ECO:0000256" key="5">
    <source>
        <dbReference type="ARBA" id="ARBA00022679"/>
    </source>
</evidence>
<dbReference type="PROSITE" id="PS50089">
    <property type="entry name" value="ZF_RING_2"/>
    <property type="match status" value="1"/>
</dbReference>
<evidence type="ECO:0000256" key="4">
    <source>
        <dbReference type="ARBA" id="ARBA00012483"/>
    </source>
</evidence>
<protein>
    <recommendedName>
        <fullName evidence="4">RING-type E3 ubiquitin transferase</fullName>
        <ecNumber evidence="4">2.3.2.27</ecNumber>
    </recommendedName>
</protein>
<keyword evidence="6 16" id="KW-0812">Transmembrane</keyword>
<evidence type="ECO:0000256" key="12">
    <source>
        <dbReference type="ARBA" id="ARBA00023136"/>
    </source>
</evidence>
<dbReference type="PANTHER" id="PTHR46913">
    <property type="entry name" value="RING-H2 FINGER PROTEIN ATL16"/>
    <property type="match status" value="1"/>
</dbReference>
<dbReference type="SMART" id="SM00184">
    <property type="entry name" value="RING"/>
    <property type="match status" value="1"/>
</dbReference>
<evidence type="ECO:0000256" key="7">
    <source>
        <dbReference type="ARBA" id="ARBA00022723"/>
    </source>
</evidence>
<evidence type="ECO:0000313" key="18">
    <source>
        <dbReference type="EMBL" id="GKV27975.1"/>
    </source>
</evidence>
<keyword evidence="5" id="KW-0808">Transferase</keyword>
<evidence type="ECO:0000256" key="11">
    <source>
        <dbReference type="ARBA" id="ARBA00022989"/>
    </source>
</evidence>
<keyword evidence="10" id="KW-0862">Zinc</keyword>
<proteinExistence type="inferred from homology"/>
<reference evidence="18 19" key="1">
    <citation type="journal article" date="2021" name="Commun. Biol.">
        <title>The genome of Shorea leprosula (Dipterocarpaceae) highlights the ecological relevance of drought in aseasonal tropical rainforests.</title>
        <authorList>
            <person name="Ng K.K.S."/>
            <person name="Kobayashi M.J."/>
            <person name="Fawcett J.A."/>
            <person name="Hatakeyama M."/>
            <person name="Paape T."/>
            <person name="Ng C.H."/>
            <person name="Ang C.C."/>
            <person name="Tnah L.H."/>
            <person name="Lee C.T."/>
            <person name="Nishiyama T."/>
            <person name="Sese J."/>
            <person name="O'Brien M.J."/>
            <person name="Copetti D."/>
            <person name="Mohd Noor M.I."/>
            <person name="Ong R.C."/>
            <person name="Putra M."/>
            <person name="Sireger I.Z."/>
            <person name="Indrioko S."/>
            <person name="Kosugi Y."/>
            <person name="Izuno A."/>
            <person name="Isagi Y."/>
            <person name="Lee S.L."/>
            <person name="Shimizu K.K."/>
        </authorList>
    </citation>
    <scope>NUCLEOTIDE SEQUENCE [LARGE SCALE GENOMIC DNA]</scope>
    <source>
        <strain evidence="18">214</strain>
    </source>
</reference>
<evidence type="ECO:0000256" key="1">
    <source>
        <dbReference type="ARBA" id="ARBA00000900"/>
    </source>
</evidence>
<dbReference type="InterPro" id="IPR001841">
    <property type="entry name" value="Znf_RING"/>
</dbReference>
<dbReference type="GO" id="GO:0008270">
    <property type="term" value="F:zinc ion binding"/>
    <property type="evidence" value="ECO:0007669"/>
    <property type="project" value="UniProtKB-KW"/>
</dbReference>